<evidence type="ECO:0000313" key="10">
    <source>
        <dbReference type="Proteomes" id="UP000003257"/>
    </source>
</evidence>
<proteinExistence type="predicted"/>
<protein>
    <submittedName>
        <fullName evidence="9">Ribonuclease G, putative</fullName>
    </submittedName>
</protein>
<evidence type="ECO:0000256" key="3">
    <source>
        <dbReference type="ARBA" id="ARBA00022723"/>
    </source>
</evidence>
<dbReference type="Pfam" id="PF10150">
    <property type="entry name" value="RNase_E_G"/>
    <property type="match status" value="2"/>
</dbReference>
<name>A0ABM9X367_9RHOB</name>
<evidence type="ECO:0000256" key="1">
    <source>
        <dbReference type="ARBA" id="ARBA00001946"/>
    </source>
</evidence>
<evidence type="ECO:0000313" key="9">
    <source>
        <dbReference type="EMBL" id="EDQ03930.1"/>
    </source>
</evidence>
<evidence type="ECO:0000256" key="2">
    <source>
        <dbReference type="ARBA" id="ARBA00022722"/>
    </source>
</evidence>
<dbReference type="InterPro" id="IPR004659">
    <property type="entry name" value="RNase_E/G"/>
</dbReference>
<comment type="caution">
    <text evidence="9">The sequence shown here is derived from an EMBL/GenBank/DDBJ whole genome shotgun (WGS) entry which is preliminary data.</text>
</comment>
<sequence length="344" mass="36592">MKGRTIILDHLGDNEAAALMVDGKLDDFLIDSDAPRVGTVYRAIADRPVKGQGGMFLKTPDGAAFLRQIKGLAPGQTILVQVSGHAEPGKAIPVTNKLLFKSRYAIVTPDAPGLNISRSIKDEQERDRLLEIAHEAAGGAELGLILRSSCAGADADDIAEDIANMMALADTVANDDAQEMDVLSEGDGPHLLAWRDWVAPAEIVTEAGSFAEHGVLEELDRLTSAQVPLGNGASIYVEPTRALVAVDVNTGSDASLAAGVKANMACARVLPRALRLRGLGGQITLDLAPMPKKDRRIFESALRAAFRADEVDTTLVGWTPLGHYELQRKRARPVLAEVLAGADQ</sequence>
<keyword evidence="7" id="KW-0694">RNA-binding</keyword>
<evidence type="ECO:0000256" key="7">
    <source>
        <dbReference type="ARBA" id="ARBA00022884"/>
    </source>
</evidence>
<gene>
    <name evidence="9" type="ORF">OIHEL45_00772</name>
</gene>
<dbReference type="InterPro" id="IPR019307">
    <property type="entry name" value="RNA-bd_AU-1/RNase_E/G"/>
</dbReference>
<keyword evidence="6" id="KW-0460">Magnesium</keyword>
<keyword evidence="2" id="KW-0540">Nuclease</keyword>
<evidence type="ECO:0000256" key="5">
    <source>
        <dbReference type="ARBA" id="ARBA00022801"/>
    </source>
</evidence>
<dbReference type="PANTHER" id="PTHR30001:SF1">
    <property type="entry name" value="RIBONUCLEASE E_G-LIKE PROTEIN, CHLOROPLASTIC"/>
    <property type="match status" value="1"/>
</dbReference>
<reference evidence="9 10" key="1">
    <citation type="submission" date="2007-11" db="EMBL/GenBank/DDBJ databases">
        <authorList>
            <person name="Wagner-Dobler I."/>
            <person name="Ferriera S."/>
            <person name="Johnson J."/>
            <person name="Kravitz S."/>
            <person name="Beeson K."/>
            <person name="Sutton G."/>
            <person name="Rogers Y.-H."/>
            <person name="Friedman R."/>
            <person name="Frazier M."/>
            <person name="Venter J.C."/>
        </authorList>
    </citation>
    <scope>NUCLEOTIDE SEQUENCE [LARGE SCALE GENOMIC DNA]</scope>
    <source>
        <strain evidence="9 10">HEL-45</strain>
    </source>
</reference>
<feature type="domain" description="RNA-binding protein AU-1/Ribonuclease E/G" evidence="8">
    <location>
        <begin position="208"/>
        <end position="330"/>
    </location>
</feature>
<accession>A0ABM9X367</accession>
<dbReference type="RefSeq" id="WP_007120529.1">
    <property type="nucleotide sequence ID" value="NZ_ABID01000006.1"/>
</dbReference>
<organism evidence="9 10">
    <name type="scientific">Sulfitobacter indolifex HEL-45</name>
    <dbReference type="NCBI Taxonomy" id="391624"/>
    <lineage>
        <taxon>Bacteria</taxon>
        <taxon>Pseudomonadati</taxon>
        <taxon>Pseudomonadota</taxon>
        <taxon>Alphaproteobacteria</taxon>
        <taxon>Rhodobacterales</taxon>
        <taxon>Roseobacteraceae</taxon>
        <taxon>Sulfitobacter</taxon>
    </lineage>
</organism>
<keyword evidence="5" id="KW-0378">Hydrolase</keyword>
<dbReference type="EMBL" id="ABID01000006">
    <property type="protein sequence ID" value="EDQ03930.1"/>
    <property type="molecule type" value="Genomic_DNA"/>
</dbReference>
<evidence type="ECO:0000256" key="4">
    <source>
        <dbReference type="ARBA" id="ARBA00022759"/>
    </source>
</evidence>
<evidence type="ECO:0000256" key="6">
    <source>
        <dbReference type="ARBA" id="ARBA00022842"/>
    </source>
</evidence>
<feature type="domain" description="RNA-binding protein AU-1/Ribonuclease E/G" evidence="8">
    <location>
        <begin position="101"/>
        <end position="183"/>
    </location>
</feature>
<keyword evidence="3" id="KW-0479">Metal-binding</keyword>
<dbReference type="Proteomes" id="UP000003257">
    <property type="component" value="Unassembled WGS sequence"/>
</dbReference>
<keyword evidence="10" id="KW-1185">Reference proteome</keyword>
<evidence type="ECO:0000259" key="8">
    <source>
        <dbReference type="Pfam" id="PF10150"/>
    </source>
</evidence>
<comment type="cofactor">
    <cofactor evidence="1">
        <name>Mg(2+)</name>
        <dbReference type="ChEBI" id="CHEBI:18420"/>
    </cofactor>
</comment>
<dbReference type="PANTHER" id="PTHR30001">
    <property type="entry name" value="RIBONUCLEASE"/>
    <property type="match status" value="1"/>
</dbReference>
<keyword evidence="4" id="KW-0255">Endonuclease</keyword>